<protein>
    <submittedName>
        <fullName evidence="1">NUDIX hydrolase N-terminal domain-containing protein</fullName>
    </submittedName>
</protein>
<keyword evidence="1" id="KW-0378">Hydrolase</keyword>
<sequence>MGSLNWNKVTKELEDIYKYGVNRTKDVFDIDRLNRIREISEEIKNYKNKDDFENIDRLFFTKIGYETPKLDCRAAVFKEDKILLVQELNKLWTMPGGWVDHNLSLRENIIKETMEEAGVDVEPVSIISVQDRKKHNEPEYIYNIIKVFVLCKLNGGRFQKNIETLKSGYFGIDEIPEMSRDRTTVEQVKMCFKAYYNKDFKVEFD</sequence>
<evidence type="ECO:0000313" key="2">
    <source>
        <dbReference type="Proteomes" id="UP000595814"/>
    </source>
</evidence>
<keyword evidence="2" id="KW-1185">Reference proteome</keyword>
<evidence type="ECO:0000313" key="1">
    <source>
        <dbReference type="EMBL" id="QQK08672.1"/>
    </source>
</evidence>
<dbReference type="EMBL" id="CP066744">
    <property type="protein sequence ID" value="QQK08672.1"/>
    <property type="molecule type" value="Genomic_DNA"/>
</dbReference>
<dbReference type="Proteomes" id="UP000595814">
    <property type="component" value="Chromosome"/>
</dbReference>
<accession>A0AC61MT38</accession>
<organism evidence="1 2">
    <name type="scientific">Miniphocaeibacter halophilus</name>
    <dbReference type="NCBI Taxonomy" id="2931922"/>
    <lineage>
        <taxon>Bacteria</taxon>
        <taxon>Bacillati</taxon>
        <taxon>Bacillota</taxon>
        <taxon>Tissierellia</taxon>
        <taxon>Tissierellales</taxon>
        <taxon>Peptoniphilaceae</taxon>
        <taxon>Miniphocaeibacter</taxon>
    </lineage>
</organism>
<proteinExistence type="predicted"/>
<reference evidence="1 2" key="1">
    <citation type="journal article" date="2022" name="Int. J. Syst. Evol. Microbiol.">
        <title>Miniphocaeibacter halophilus sp. nov., an ammonium-tolerant acetate-producing bacterium isolated from a biogas system.</title>
        <authorList>
            <person name="Schnurer A."/>
            <person name="Singh A."/>
            <person name="Bi S."/>
            <person name="Qiao W."/>
            <person name="Westerholm M."/>
        </authorList>
    </citation>
    <scope>NUCLEOTIDE SEQUENCE [LARGE SCALE GENOMIC DNA]</scope>
    <source>
        <strain evidence="1 2">AMB_01</strain>
    </source>
</reference>
<gene>
    <name evidence="1" type="ORF">JFY71_03785</name>
</gene>
<name>A0AC61MT38_9FIRM</name>